<dbReference type="PANTHER" id="PTHR43177">
    <property type="entry name" value="PROTEIN NRFC"/>
    <property type="match status" value="1"/>
</dbReference>
<evidence type="ECO:0000256" key="5">
    <source>
        <dbReference type="SAM" id="MobiDB-lite"/>
    </source>
</evidence>
<sequence>MATMGMAIDLRRCAGCYACVVACQMHNNTKPGVAWGHVDAKEWGEDPDNRRCYLPHACMHCEDAPCVKVCPTGASYVREDDIVMVDYDQCINCGSCLHACPFGARVQNDVEGNFFDTAEQAPYEAEGIQRTQVVEKCIFCAGRVDAGLQPACVQNCPGNARVFGDLDDPESPISAFLAKDGVVRVGNTHFCYRPVDGMPKDLLPHAEVQAVANKGVDSKPAEAGIPLPAAIGAVAVAAAAGAGIGIGVKNAKGAKNAAPTADNHQTAKGGDDHE</sequence>
<dbReference type="GO" id="GO:0051539">
    <property type="term" value="F:4 iron, 4 sulfur cluster binding"/>
    <property type="evidence" value="ECO:0007669"/>
    <property type="project" value="UniProtKB-KW"/>
</dbReference>
<dbReference type="PROSITE" id="PS00198">
    <property type="entry name" value="4FE4S_FER_1"/>
    <property type="match status" value="1"/>
</dbReference>
<keyword evidence="2" id="KW-0479">Metal-binding</keyword>
<dbReference type="PANTHER" id="PTHR43177:SF3">
    <property type="entry name" value="PROTEIN NRFC HOMOLOG"/>
    <property type="match status" value="1"/>
</dbReference>
<keyword evidence="1" id="KW-0004">4Fe-4S</keyword>
<feature type="domain" description="4Fe-4S ferredoxin-type" evidence="6">
    <location>
        <begin position="49"/>
        <end position="80"/>
    </location>
</feature>
<reference evidence="10" key="2">
    <citation type="submission" date="2018-05" db="EMBL/GenBank/DDBJ databases">
        <title>Genome Sequencing of selected type strains of the family Eggerthellaceae.</title>
        <authorList>
            <person name="Danylec N."/>
            <person name="Stoll D.A."/>
            <person name="Doetsch A."/>
            <person name="Huch M."/>
        </authorList>
    </citation>
    <scope>NUCLEOTIDE SEQUENCE [LARGE SCALE GENOMIC DNA]</scope>
    <source>
        <strain evidence="10">DSM 16107</strain>
    </source>
</reference>
<dbReference type="PROSITE" id="PS51379">
    <property type="entry name" value="4FE4S_FER_2"/>
    <property type="match status" value="3"/>
</dbReference>
<feature type="domain" description="4Fe-4S ferredoxin-type" evidence="6">
    <location>
        <begin position="4"/>
        <end position="33"/>
    </location>
</feature>
<evidence type="ECO:0000256" key="2">
    <source>
        <dbReference type="ARBA" id="ARBA00022723"/>
    </source>
</evidence>
<dbReference type="InterPro" id="IPR050954">
    <property type="entry name" value="ET_IronSulfur_Cluster-Binding"/>
</dbReference>
<dbReference type="InterPro" id="IPR017896">
    <property type="entry name" value="4Fe4S_Fe-S-bd"/>
</dbReference>
<dbReference type="Pfam" id="PF13247">
    <property type="entry name" value="Fer4_11"/>
    <property type="match status" value="2"/>
</dbReference>
<gene>
    <name evidence="7" type="ORF">C1876_12725</name>
    <name evidence="8" type="ORF">DMP09_09310</name>
</gene>
<comment type="caution">
    <text evidence="8">The sequence shown here is derived from an EMBL/GenBank/DDBJ whole genome shotgun (WGS) entry which is preliminary data.</text>
</comment>
<dbReference type="Proteomes" id="UP000270112">
    <property type="component" value="Unassembled WGS sequence"/>
</dbReference>
<dbReference type="Proteomes" id="UP000253817">
    <property type="component" value="Unassembled WGS sequence"/>
</dbReference>
<name>A0A3N0IX70_9ACTN</name>
<evidence type="ECO:0000256" key="3">
    <source>
        <dbReference type="ARBA" id="ARBA00023004"/>
    </source>
</evidence>
<evidence type="ECO:0000313" key="8">
    <source>
        <dbReference type="EMBL" id="RNM41527.1"/>
    </source>
</evidence>
<keyword evidence="4" id="KW-0411">Iron-sulfur</keyword>
<feature type="domain" description="4Fe-4S ferredoxin-type" evidence="6">
    <location>
        <begin position="81"/>
        <end position="110"/>
    </location>
</feature>
<evidence type="ECO:0000259" key="6">
    <source>
        <dbReference type="PROSITE" id="PS51379"/>
    </source>
</evidence>
<evidence type="ECO:0000313" key="7">
    <source>
        <dbReference type="EMBL" id="RDB67546.1"/>
    </source>
</evidence>
<dbReference type="CDD" id="cd10551">
    <property type="entry name" value="PsrB"/>
    <property type="match status" value="1"/>
</dbReference>
<dbReference type="EMBL" id="PPTT01000024">
    <property type="protein sequence ID" value="RDB67546.1"/>
    <property type="molecule type" value="Genomic_DNA"/>
</dbReference>
<dbReference type="EMBL" id="QICC01000034">
    <property type="protein sequence ID" value="RNM41527.1"/>
    <property type="molecule type" value="Genomic_DNA"/>
</dbReference>
<keyword evidence="3" id="KW-0408">Iron</keyword>
<dbReference type="InterPro" id="IPR017900">
    <property type="entry name" value="4Fe4S_Fe_S_CS"/>
</dbReference>
<dbReference type="AlphaFoldDB" id="A0A3N0IX70"/>
<evidence type="ECO:0000313" key="10">
    <source>
        <dbReference type="Proteomes" id="UP000270112"/>
    </source>
</evidence>
<dbReference type="OrthoDB" id="289202at2"/>
<evidence type="ECO:0000256" key="4">
    <source>
        <dbReference type="ARBA" id="ARBA00023014"/>
    </source>
</evidence>
<reference evidence="7 9" key="1">
    <citation type="journal article" date="2018" name="Elife">
        <title>Discovery and characterization of a prevalent human gut bacterial enzyme sufficient for the inactivation of a family of plant toxins.</title>
        <authorList>
            <person name="Koppel N."/>
            <person name="Bisanz J.E."/>
            <person name="Pandelia M.E."/>
            <person name="Turnbaugh P.J."/>
            <person name="Balskus E.P."/>
        </authorList>
    </citation>
    <scope>NUCLEOTIDE SEQUENCE [LARGE SCALE GENOMIC DNA]</scope>
    <source>
        <strain evidence="7 9">DSM 16107</strain>
    </source>
</reference>
<proteinExistence type="predicted"/>
<dbReference type="Gene3D" id="3.30.70.20">
    <property type="match status" value="2"/>
</dbReference>
<dbReference type="RefSeq" id="WP_114547099.1">
    <property type="nucleotide sequence ID" value="NZ_PPTT01000024.1"/>
</dbReference>
<evidence type="ECO:0000256" key="1">
    <source>
        <dbReference type="ARBA" id="ARBA00022485"/>
    </source>
</evidence>
<dbReference type="SUPFAM" id="SSF54862">
    <property type="entry name" value="4Fe-4S ferredoxins"/>
    <property type="match status" value="1"/>
</dbReference>
<feature type="region of interest" description="Disordered" evidence="5">
    <location>
        <begin position="252"/>
        <end position="274"/>
    </location>
</feature>
<evidence type="ECO:0000313" key="9">
    <source>
        <dbReference type="Proteomes" id="UP000253817"/>
    </source>
</evidence>
<accession>A0A3N0IX70</accession>
<organism evidence="8 10">
    <name type="scientific">Eggerthella sinensis</name>
    <dbReference type="NCBI Taxonomy" id="242230"/>
    <lineage>
        <taxon>Bacteria</taxon>
        <taxon>Bacillati</taxon>
        <taxon>Actinomycetota</taxon>
        <taxon>Coriobacteriia</taxon>
        <taxon>Eggerthellales</taxon>
        <taxon>Eggerthellaceae</taxon>
        <taxon>Eggerthella</taxon>
    </lineage>
</organism>
<protein>
    <submittedName>
        <fullName evidence="8">4Fe-4S ferredoxin</fullName>
    </submittedName>
</protein>
<reference evidence="8" key="3">
    <citation type="journal article" date="2019" name="Microbiol. Resour. Announc.">
        <title>Draft Genome Sequences of Type Strains of Gordonibacter faecihominis, Paraeggerthella hongkongensis, Parvibacter caecicola,Slackia equolifaciens, Slackia faecicanis, and Slackia isoflavoniconvertens.</title>
        <authorList>
            <person name="Danylec N."/>
            <person name="Stoll D.A."/>
            <person name="Dotsch A."/>
            <person name="Huch M."/>
        </authorList>
    </citation>
    <scope>NUCLEOTIDE SEQUENCE</scope>
    <source>
        <strain evidence="8">DSM 16107</strain>
    </source>
</reference>
<keyword evidence="9" id="KW-1185">Reference proteome</keyword>
<dbReference type="GO" id="GO:0046872">
    <property type="term" value="F:metal ion binding"/>
    <property type="evidence" value="ECO:0007669"/>
    <property type="project" value="UniProtKB-KW"/>
</dbReference>